<keyword evidence="6 7" id="KW-0472">Membrane</keyword>
<sequence>MAGPSQDLEAVMSRESKREADVQVIEAQSPILTKSWLDKTLKFLSASGIELRGVQPVPENLRTDSAFNKVFTIWCTSLICPLPIVTGIAGTLSFGISLQNTALFCIFFSLLLCIPPAYICTIAPRTGLRQMIQARYTFGMYPNILIAALNMTTLAGYQIITLVAAGQILAAVADNHISQTVGIVIIAICAMIPAFWGFQFLHHYARWAWIPALIAIVITAGAGGSKLKHQAPTQPLTAPTAITFISLIAGYMLSYSSVIGDVAVYLGPKAPSWRIFFYAWLGICLPSIFLMVLGAAIGGAVPSVPRWAAANERDAVGGILVAMLEPLGGFGKFVAVLLAFSIVGQISPGFYFVSLNFQIIWPGFAKIPRILFVVAITAVDIGIGIKAAQSFFNSLEDFLGIIGYWSAAFVGIMLTEWLYFRRAKPESYDHAIWNDARALPSGLPAILAFLLPFALVVPSMSEVWYTGPIAKHTGDLGFEFALVVSILLYLPLRMLELRMIRRWKTKDDA</sequence>
<keyword evidence="5 8" id="KW-1133">Transmembrane helix</keyword>
<feature type="transmembrane region" description="Helical" evidence="8">
    <location>
        <begin position="144"/>
        <end position="170"/>
    </location>
</feature>
<proteinExistence type="inferred from homology"/>
<keyword evidence="10" id="KW-1185">Reference proteome</keyword>
<gene>
    <name evidence="9" type="ORF">BDY17DRAFT_293696</name>
</gene>
<reference evidence="9" key="1">
    <citation type="journal article" date="2020" name="Stud. Mycol.">
        <title>101 Dothideomycetes genomes: a test case for predicting lifestyles and emergence of pathogens.</title>
        <authorList>
            <person name="Haridas S."/>
            <person name="Albert R."/>
            <person name="Binder M."/>
            <person name="Bloem J."/>
            <person name="Labutti K."/>
            <person name="Salamov A."/>
            <person name="Andreopoulos B."/>
            <person name="Baker S."/>
            <person name="Barry K."/>
            <person name="Bills G."/>
            <person name="Bluhm B."/>
            <person name="Cannon C."/>
            <person name="Castanera R."/>
            <person name="Culley D."/>
            <person name="Daum C."/>
            <person name="Ezra D."/>
            <person name="Gonzalez J."/>
            <person name="Henrissat B."/>
            <person name="Kuo A."/>
            <person name="Liang C."/>
            <person name="Lipzen A."/>
            <person name="Lutzoni F."/>
            <person name="Magnuson J."/>
            <person name="Mondo S."/>
            <person name="Nolan M."/>
            <person name="Ohm R."/>
            <person name="Pangilinan J."/>
            <person name="Park H.-J."/>
            <person name="Ramirez L."/>
            <person name="Alfaro M."/>
            <person name="Sun H."/>
            <person name="Tritt A."/>
            <person name="Yoshinaga Y."/>
            <person name="Zwiers L.-H."/>
            <person name="Turgeon B."/>
            <person name="Goodwin S."/>
            <person name="Spatafora J."/>
            <person name="Crous P."/>
            <person name="Grigoriev I."/>
        </authorList>
    </citation>
    <scope>NUCLEOTIDE SEQUENCE</scope>
    <source>
        <strain evidence="9">CBS 113389</strain>
    </source>
</reference>
<dbReference type="Proteomes" id="UP000799767">
    <property type="component" value="Unassembled WGS sequence"/>
</dbReference>
<dbReference type="OrthoDB" id="5428495at2759"/>
<dbReference type="GeneID" id="54474025"/>
<feature type="transmembrane region" description="Helical" evidence="8">
    <location>
        <begin position="101"/>
        <end position="123"/>
    </location>
</feature>
<protein>
    <submittedName>
        <fullName evidence="9">Putative purine-cytosine permease FCY2</fullName>
    </submittedName>
</protein>
<feature type="transmembrane region" description="Helical" evidence="8">
    <location>
        <begin position="71"/>
        <end position="95"/>
    </location>
</feature>
<dbReference type="GO" id="GO:0005886">
    <property type="term" value="C:plasma membrane"/>
    <property type="evidence" value="ECO:0007669"/>
    <property type="project" value="TreeGrafter"/>
</dbReference>
<dbReference type="EMBL" id="MU001633">
    <property type="protein sequence ID" value="KAF2485481.1"/>
    <property type="molecule type" value="Genomic_DNA"/>
</dbReference>
<dbReference type="Gene3D" id="1.10.4160.10">
    <property type="entry name" value="Hydantoin permease"/>
    <property type="match status" value="1"/>
</dbReference>
<organism evidence="9 10">
    <name type="scientific">Neohortaea acidophila</name>
    <dbReference type="NCBI Taxonomy" id="245834"/>
    <lineage>
        <taxon>Eukaryota</taxon>
        <taxon>Fungi</taxon>
        <taxon>Dikarya</taxon>
        <taxon>Ascomycota</taxon>
        <taxon>Pezizomycotina</taxon>
        <taxon>Dothideomycetes</taxon>
        <taxon>Dothideomycetidae</taxon>
        <taxon>Mycosphaerellales</taxon>
        <taxon>Teratosphaeriaceae</taxon>
        <taxon>Neohortaea</taxon>
    </lineage>
</organism>
<evidence type="ECO:0000256" key="4">
    <source>
        <dbReference type="ARBA" id="ARBA00022692"/>
    </source>
</evidence>
<dbReference type="GO" id="GO:0022857">
    <property type="term" value="F:transmembrane transporter activity"/>
    <property type="evidence" value="ECO:0007669"/>
    <property type="project" value="InterPro"/>
</dbReference>
<dbReference type="PANTHER" id="PTHR31806:SF5">
    <property type="entry name" value="PURINE-CYTOSINE PERMEASE FCY21"/>
    <property type="match status" value="1"/>
</dbReference>
<comment type="subcellular location">
    <subcellularLocation>
        <location evidence="1">Membrane</location>
        <topology evidence="1">Multi-pass membrane protein</topology>
    </subcellularLocation>
</comment>
<evidence type="ECO:0000256" key="3">
    <source>
        <dbReference type="ARBA" id="ARBA00022448"/>
    </source>
</evidence>
<dbReference type="AlphaFoldDB" id="A0A6A6Q0C0"/>
<name>A0A6A6Q0C0_9PEZI</name>
<feature type="transmembrane region" description="Helical" evidence="8">
    <location>
        <begin position="441"/>
        <end position="461"/>
    </location>
</feature>
<keyword evidence="3 7" id="KW-0813">Transport</keyword>
<evidence type="ECO:0000313" key="9">
    <source>
        <dbReference type="EMBL" id="KAF2485481.1"/>
    </source>
</evidence>
<accession>A0A6A6Q0C0</accession>
<dbReference type="InterPro" id="IPR026030">
    <property type="entry name" value="Pur-cyt_permease_Fcy2/21/22"/>
</dbReference>
<feature type="transmembrane region" description="Helical" evidence="8">
    <location>
        <begin position="398"/>
        <end position="420"/>
    </location>
</feature>
<feature type="transmembrane region" description="Helical" evidence="8">
    <location>
        <begin position="176"/>
        <end position="195"/>
    </location>
</feature>
<feature type="transmembrane region" description="Helical" evidence="8">
    <location>
        <begin position="369"/>
        <end position="392"/>
    </location>
</feature>
<evidence type="ECO:0000256" key="1">
    <source>
        <dbReference type="ARBA" id="ARBA00004141"/>
    </source>
</evidence>
<keyword evidence="4 8" id="KW-0812">Transmembrane</keyword>
<dbReference type="RefSeq" id="XP_033592050.1">
    <property type="nucleotide sequence ID" value="XM_033733023.1"/>
</dbReference>
<evidence type="ECO:0000256" key="2">
    <source>
        <dbReference type="ARBA" id="ARBA00008974"/>
    </source>
</evidence>
<feature type="transmembrane region" description="Helical" evidence="8">
    <location>
        <begin position="476"/>
        <end position="495"/>
    </location>
</feature>
<evidence type="ECO:0000256" key="7">
    <source>
        <dbReference type="PIRNR" id="PIRNR002744"/>
    </source>
</evidence>
<dbReference type="PANTHER" id="PTHR31806">
    <property type="entry name" value="PURINE-CYTOSINE PERMEASE FCY2-RELATED"/>
    <property type="match status" value="1"/>
</dbReference>
<dbReference type="InterPro" id="IPR001248">
    <property type="entry name" value="Pur-cyt_permease"/>
</dbReference>
<evidence type="ECO:0000313" key="10">
    <source>
        <dbReference type="Proteomes" id="UP000799767"/>
    </source>
</evidence>
<dbReference type="Pfam" id="PF02133">
    <property type="entry name" value="Transp_cyt_pur"/>
    <property type="match status" value="1"/>
</dbReference>
<comment type="similarity">
    <text evidence="2 7">Belongs to the purine-cytosine permease (2.A.39) family.</text>
</comment>
<feature type="transmembrane region" description="Helical" evidence="8">
    <location>
        <begin position="275"/>
        <end position="297"/>
    </location>
</feature>
<evidence type="ECO:0000256" key="5">
    <source>
        <dbReference type="ARBA" id="ARBA00022989"/>
    </source>
</evidence>
<feature type="transmembrane region" description="Helical" evidence="8">
    <location>
        <begin position="333"/>
        <end position="357"/>
    </location>
</feature>
<dbReference type="PIRSF" id="PIRSF002744">
    <property type="entry name" value="Pur-cyt_permease"/>
    <property type="match status" value="1"/>
</dbReference>
<evidence type="ECO:0000256" key="6">
    <source>
        <dbReference type="ARBA" id="ARBA00023136"/>
    </source>
</evidence>
<evidence type="ECO:0000256" key="8">
    <source>
        <dbReference type="SAM" id="Phobius"/>
    </source>
</evidence>
<feature type="transmembrane region" description="Helical" evidence="8">
    <location>
        <begin position="207"/>
        <end position="224"/>
    </location>
</feature>